<dbReference type="EMBL" id="VSSQ01090801">
    <property type="protein sequence ID" value="MPN36592.1"/>
    <property type="molecule type" value="Genomic_DNA"/>
</dbReference>
<gene>
    <name evidence="1" type="ORF">SDC9_184101</name>
</gene>
<comment type="caution">
    <text evidence="1">The sequence shown here is derived from an EMBL/GenBank/DDBJ whole genome shotgun (WGS) entry which is preliminary data.</text>
</comment>
<evidence type="ECO:0000313" key="1">
    <source>
        <dbReference type="EMBL" id="MPN36592.1"/>
    </source>
</evidence>
<reference evidence="1" key="1">
    <citation type="submission" date="2019-08" db="EMBL/GenBank/DDBJ databases">
        <authorList>
            <person name="Kucharzyk K."/>
            <person name="Murdoch R.W."/>
            <person name="Higgins S."/>
            <person name="Loffler F."/>
        </authorList>
    </citation>
    <scope>NUCLEOTIDE SEQUENCE</scope>
</reference>
<protein>
    <submittedName>
        <fullName evidence="1">Uncharacterized protein</fullName>
    </submittedName>
</protein>
<proteinExistence type="predicted"/>
<sequence length="118" mass="12335">MRIVGEPDRQPALGARLGEIESGVVVEGEPEAEWALARPSGGRGLFGFPFQPAGPREVDDQVHALRVDIEHLAVPGDAADLEADQRAEWGFVGLQGGEVGQLDAGDRAGGQLGVQPTS</sequence>
<accession>A0A645HE01</accession>
<name>A0A645HE01_9ZZZZ</name>
<dbReference type="AlphaFoldDB" id="A0A645HE01"/>
<organism evidence="1">
    <name type="scientific">bioreactor metagenome</name>
    <dbReference type="NCBI Taxonomy" id="1076179"/>
    <lineage>
        <taxon>unclassified sequences</taxon>
        <taxon>metagenomes</taxon>
        <taxon>ecological metagenomes</taxon>
    </lineage>
</organism>